<dbReference type="EMBL" id="JASBNA010000015">
    <property type="protein sequence ID" value="KAK7686773.1"/>
    <property type="molecule type" value="Genomic_DNA"/>
</dbReference>
<name>A0AAW0G0A4_9APHY</name>
<accession>A0AAW0G0A4</accession>
<dbReference type="InterPro" id="IPR050611">
    <property type="entry name" value="ABCF"/>
</dbReference>
<dbReference type="InterPro" id="IPR027417">
    <property type="entry name" value="P-loop_NTPase"/>
</dbReference>
<evidence type="ECO:0000256" key="2">
    <source>
        <dbReference type="ARBA" id="ARBA00022741"/>
    </source>
</evidence>
<dbReference type="PANTHER" id="PTHR19211">
    <property type="entry name" value="ATP-BINDING TRANSPORT PROTEIN-RELATED"/>
    <property type="match status" value="1"/>
</dbReference>
<gene>
    <name evidence="5" type="primary">GCN20</name>
    <name evidence="5" type="ORF">QCA50_009844</name>
</gene>
<evidence type="ECO:0000256" key="1">
    <source>
        <dbReference type="ARBA" id="ARBA00022737"/>
    </source>
</evidence>
<comment type="caution">
    <text evidence="5">The sequence shown here is derived from an EMBL/GenBank/DDBJ whole genome shotgun (WGS) entry which is preliminary data.</text>
</comment>
<keyword evidence="1" id="KW-0677">Repeat</keyword>
<evidence type="ECO:0000256" key="3">
    <source>
        <dbReference type="ARBA" id="ARBA00022840"/>
    </source>
</evidence>
<organism evidence="5 6">
    <name type="scientific">Cerrena zonata</name>
    <dbReference type="NCBI Taxonomy" id="2478898"/>
    <lineage>
        <taxon>Eukaryota</taxon>
        <taxon>Fungi</taxon>
        <taxon>Dikarya</taxon>
        <taxon>Basidiomycota</taxon>
        <taxon>Agaricomycotina</taxon>
        <taxon>Agaricomycetes</taxon>
        <taxon>Polyporales</taxon>
        <taxon>Cerrenaceae</taxon>
        <taxon>Cerrena</taxon>
    </lineage>
</organism>
<sequence>MAYRNHLQQFIDKFRYNAAKSSEAQSRIKKLEKLPILEPPEDDRAVTFKFPDPDNLSPPILQMQDVTFGYSPDKILLRNCELDVQMDSRIAFCGGNGTALLTVS</sequence>
<evidence type="ECO:0000313" key="5">
    <source>
        <dbReference type="EMBL" id="KAK7686773.1"/>
    </source>
</evidence>
<dbReference type="GO" id="GO:0005524">
    <property type="term" value="F:ATP binding"/>
    <property type="evidence" value="ECO:0007669"/>
    <property type="project" value="UniProtKB-KW"/>
</dbReference>
<keyword evidence="6" id="KW-1185">Reference proteome</keyword>
<evidence type="ECO:0000259" key="4">
    <source>
        <dbReference type="Pfam" id="PF12848"/>
    </source>
</evidence>
<dbReference type="PANTHER" id="PTHR19211:SF117">
    <property type="entry name" value="ATP-BINDING CASSETTE SUB-FAMILY F MEMBER 3"/>
    <property type="match status" value="1"/>
</dbReference>
<dbReference type="InterPro" id="IPR032781">
    <property type="entry name" value="ABC_tran_Xtn"/>
</dbReference>
<reference evidence="5 6" key="1">
    <citation type="submission" date="2022-09" db="EMBL/GenBank/DDBJ databases">
        <authorList>
            <person name="Palmer J.M."/>
        </authorList>
    </citation>
    <scope>NUCLEOTIDE SEQUENCE [LARGE SCALE GENOMIC DNA]</scope>
    <source>
        <strain evidence="5 6">DSM 7382</strain>
    </source>
</reference>
<feature type="domain" description="ABC-transporter extension" evidence="4">
    <location>
        <begin position="3"/>
        <end position="47"/>
    </location>
</feature>
<evidence type="ECO:0000313" key="6">
    <source>
        <dbReference type="Proteomes" id="UP001385951"/>
    </source>
</evidence>
<dbReference type="Gene3D" id="3.40.50.300">
    <property type="entry name" value="P-loop containing nucleotide triphosphate hydrolases"/>
    <property type="match status" value="1"/>
</dbReference>
<dbReference type="AlphaFoldDB" id="A0AAW0G0A4"/>
<proteinExistence type="predicted"/>
<protein>
    <submittedName>
        <fullName evidence="5">ATP-binding cassette, regulator of translational elongation</fullName>
    </submittedName>
</protein>
<dbReference type="Pfam" id="PF12848">
    <property type="entry name" value="ABC_tran_Xtn"/>
    <property type="match status" value="1"/>
</dbReference>
<dbReference type="Proteomes" id="UP001385951">
    <property type="component" value="Unassembled WGS sequence"/>
</dbReference>
<keyword evidence="2" id="KW-0547">Nucleotide-binding</keyword>
<dbReference type="SUPFAM" id="SSF52540">
    <property type="entry name" value="P-loop containing nucleoside triphosphate hydrolases"/>
    <property type="match status" value="1"/>
</dbReference>
<keyword evidence="3 5" id="KW-0067">ATP-binding</keyword>